<sequence>MDAQTLAVLSSKVSRANYIQNRLKVLINFKRNLENAQNASLLIKLIPGGGTCLDLHTMSDSSQVFRDYKEFLLKGIDNEISKLENEFKEL</sequence>
<dbReference type="AlphaFoldDB" id="I7LIE1"/>
<dbReference type="Proteomes" id="UP000007652">
    <property type="component" value="Unassembled WGS sequence"/>
</dbReference>
<reference evidence="1 2" key="1">
    <citation type="journal article" date="2011" name="J. Bacteriol.">
        <title>Draft genome sequence of Caloramator australicus strain RC3T, a thermoanaerobe from the Great Artesian Basin of Australia.</title>
        <authorList>
            <person name="Ogg C.D."/>
            <person name="Patel B.K.C."/>
        </authorList>
    </citation>
    <scope>NUCLEOTIDE SEQUENCE [LARGE SCALE GENOMIC DNA]</scope>
    <source>
        <strain evidence="1 2">RC3</strain>
    </source>
</reference>
<dbReference type="RefSeq" id="WP_008908138.1">
    <property type="nucleotide sequence ID" value="NZ_CAKP01000036.1"/>
</dbReference>
<dbReference type="STRING" id="857293.CAAU_0778"/>
<proteinExistence type="predicted"/>
<evidence type="ECO:0000313" key="1">
    <source>
        <dbReference type="EMBL" id="CCJ32862.1"/>
    </source>
</evidence>
<comment type="caution">
    <text evidence="1">The sequence shown here is derived from an EMBL/GenBank/DDBJ whole genome shotgun (WGS) entry which is preliminary data.</text>
</comment>
<gene>
    <name evidence="1" type="ORF">CAAU_0778</name>
</gene>
<accession>I7LIE1</accession>
<dbReference type="EMBL" id="CAKP01000036">
    <property type="protein sequence ID" value="CCJ32862.1"/>
    <property type="molecule type" value="Genomic_DNA"/>
</dbReference>
<protein>
    <submittedName>
        <fullName evidence="1">Uncharacterized protein</fullName>
    </submittedName>
</protein>
<keyword evidence="2" id="KW-1185">Reference proteome</keyword>
<organism evidence="1 2">
    <name type="scientific">Caloramator australicus RC3</name>
    <dbReference type="NCBI Taxonomy" id="857293"/>
    <lineage>
        <taxon>Bacteria</taxon>
        <taxon>Bacillati</taxon>
        <taxon>Bacillota</taxon>
        <taxon>Clostridia</taxon>
        <taxon>Eubacteriales</taxon>
        <taxon>Clostridiaceae</taxon>
        <taxon>Caloramator</taxon>
    </lineage>
</organism>
<name>I7LIE1_9CLOT</name>
<evidence type="ECO:0000313" key="2">
    <source>
        <dbReference type="Proteomes" id="UP000007652"/>
    </source>
</evidence>